<reference evidence="4" key="1">
    <citation type="submission" date="2013-12" db="EMBL/GenBank/DDBJ databases">
        <authorList>
            <person name="Genoscope - CEA"/>
        </authorList>
    </citation>
    <scope>NUCLEOTIDE SEQUENCE</scope>
    <source>
        <strain evidence="4">CBS 1993</strain>
    </source>
</reference>
<dbReference type="SMART" id="SM00066">
    <property type="entry name" value="GAL4"/>
    <property type="match status" value="1"/>
</dbReference>
<dbReference type="Gene3D" id="4.10.240.10">
    <property type="entry name" value="Zn(2)-C6 fungal-type DNA-binding domain"/>
    <property type="match status" value="1"/>
</dbReference>
<organism evidence="4 5">
    <name type="scientific">Kuraishia capsulata CBS 1993</name>
    <dbReference type="NCBI Taxonomy" id="1382522"/>
    <lineage>
        <taxon>Eukaryota</taxon>
        <taxon>Fungi</taxon>
        <taxon>Dikarya</taxon>
        <taxon>Ascomycota</taxon>
        <taxon>Saccharomycotina</taxon>
        <taxon>Pichiomycetes</taxon>
        <taxon>Pichiales</taxon>
        <taxon>Pichiaceae</taxon>
        <taxon>Kuraishia</taxon>
    </lineage>
</organism>
<feature type="domain" description="Zn(2)-C6 fungal-type" evidence="3">
    <location>
        <begin position="24"/>
        <end position="53"/>
    </location>
</feature>
<keyword evidence="2" id="KW-0539">Nucleus</keyword>
<dbReference type="OrthoDB" id="1747771at2759"/>
<protein>
    <recommendedName>
        <fullName evidence="3">Zn(2)-C6 fungal-type domain-containing protein</fullName>
    </recommendedName>
</protein>
<dbReference type="STRING" id="1382522.W6MW75"/>
<evidence type="ECO:0000313" key="4">
    <source>
        <dbReference type="EMBL" id="CDK26970.1"/>
    </source>
</evidence>
<sequence>MLPLQDREGSKDLNVRFSKRAPRACENCSKRKVKCDKKIPCQTCVSRGLSHSCGREMVIVRNILLNYPGSKSLEEENMVLKQKLEKQKAEIFHLKRSLESLGRIPDIVEYLRPGVQNGTSESNSYHISKEVEAYDFEIQYVSRGLSSQASDVGHKGNSSDGIVSESSLIQSLQSIDKWQLDKLPEPVDRKTYMFYSTVWRAHKKRIYQFLRGISRETCFAIAEFSLKYLNSFHGAVIPQLFLKELDCFWQQNEHMNVFEDEYPEDDKFQGLIQQRLTWLSLLYSILANGFFLVPDEIMQRQGLSWELKREYGQLCFISGLECLQRTDYFECPSLNTLQAFGVMNTCFHAFGNVRLLHSLLDFVIMAARKLGLDELTRKKFDESKTMTLSDFELGKRLWWNLVSVDAFEEYGRVSSIRLNSFSTDIPARYPTFLLPPDPSQISELPEDRFDEVSYQLFIIKATKIRKMIFDSEVAGNQKERLIQADIELRKLLVTMEDVFRKNDSLHSPEDAYWLQKTLLLNHTCDHITLINKKLASWVPKSEWMRSHRDVCVKHSKQILSLFLEANLPGSFYNFWLFPHNVVTSSSFLVVDILININLQKEDERLLLVLQSITKLEKLNPPYNGLKKGIAMIKDLIGCIWSFSPGSYDKKVLFKGLTFSEIEHHLRTGELPERLMNDSGSETVKDAPFSLTSDQNVQVAEYFSNATNFSSCLFDFPELGTEENNEIASLLRNPKWDDSLNWLQQNKPV</sequence>
<dbReference type="GO" id="GO:0005634">
    <property type="term" value="C:nucleus"/>
    <property type="evidence" value="ECO:0007669"/>
    <property type="project" value="UniProtKB-SubCell"/>
</dbReference>
<dbReference type="InterPro" id="IPR036864">
    <property type="entry name" value="Zn2-C6_fun-type_DNA-bd_sf"/>
</dbReference>
<name>W6MW75_9ASCO</name>
<dbReference type="HOGENOM" id="CLU_013987_2_1_1"/>
<gene>
    <name evidence="4" type="ORF">KUCA_T00002947001</name>
</gene>
<reference evidence="4" key="2">
    <citation type="submission" date="2014-02" db="EMBL/GenBank/DDBJ databases">
        <title>Complete DNA sequence of /Kuraishia capsulata/ illustrates novel genomic features among budding yeasts (/Saccharomycotina/).</title>
        <authorList>
            <person name="Morales L."/>
            <person name="Noel B."/>
            <person name="Porcel B."/>
            <person name="Marcet-Houben M."/>
            <person name="Hullo M-F."/>
            <person name="Sacerdot C."/>
            <person name="Tekaia F."/>
            <person name="Leh-Louis V."/>
            <person name="Despons L."/>
            <person name="Khanna V."/>
            <person name="Aury J-M."/>
            <person name="Barbe V."/>
            <person name="Couloux A."/>
            <person name="Labadie K."/>
            <person name="Pelletier E."/>
            <person name="Souciet J-L."/>
            <person name="Boekhout T."/>
            <person name="Gabaldon T."/>
            <person name="Wincker P."/>
            <person name="Dujon B."/>
        </authorList>
    </citation>
    <scope>NUCLEOTIDE SEQUENCE</scope>
    <source>
        <strain evidence="4">CBS 1993</strain>
    </source>
</reference>
<dbReference type="CDD" id="cd00067">
    <property type="entry name" value="GAL4"/>
    <property type="match status" value="1"/>
</dbReference>
<dbReference type="AlphaFoldDB" id="W6MW75"/>
<dbReference type="Proteomes" id="UP000019384">
    <property type="component" value="Unassembled WGS sequence"/>
</dbReference>
<evidence type="ECO:0000259" key="3">
    <source>
        <dbReference type="PROSITE" id="PS50048"/>
    </source>
</evidence>
<dbReference type="PROSITE" id="PS50048">
    <property type="entry name" value="ZN2_CY6_FUNGAL_2"/>
    <property type="match status" value="1"/>
</dbReference>
<accession>W6MW75</accession>
<keyword evidence="5" id="KW-1185">Reference proteome</keyword>
<evidence type="ECO:0000313" key="5">
    <source>
        <dbReference type="Proteomes" id="UP000019384"/>
    </source>
</evidence>
<dbReference type="InterPro" id="IPR001138">
    <property type="entry name" value="Zn2Cys6_DnaBD"/>
</dbReference>
<dbReference type="InterPro" id="IPR050613">
    <property type="entry name" value="Sec_Metabolite_Reg"/>
</dbReference>
<dbReference type="Pfam" id="PF00172">
    <property type="entry name" value="Zn_clus"/>
    <property type="match status" value="1"/>
</dbReference>
<dbReference type="GeneID" id="34520354"/>
<dbReference type="EMBL" id="HG793127">
    <property type="protein sequence ID" value="CDK26970.1"/>
    <property type="molecule type" value="Genomic_DNA"/>
</dbReference>
<dbReference type="SUPFAM" id="SSF57701">
    <property type="entry name" value="Zn2/Cys6 DNA-binding domain"/>
    <property type="match status" value="1"/>
</dbReference>
<dbReference type="GO" id="GO:0000981">
    <property type="term" value="F:DNA-binding transcription factor activity, RNA polymerase II-specific"/>
    <property type="evidence" value="ECO:0007669"/>
    <property type="project" value="InterPro"/>
</dbReference>
<dbReference type="PANTHER" id="PTHR31001:SF76">
    <property type="entry name" value="ZN(2)-C6 FUNGAL-TYPE DOMAIN-CONTAINING PROTEIN"/>
    <property type="match status" value="1"/>
</dbReference>
<dbReference type="PANTHER" id="PTHR31001">
    <property type="entry name" value="UNCHARACTERIZED TRANSCRIPTIONAL REGULATORY PROTEIN"/>
    <property type="match status" value="1"/>
</dbReference>
<comment type="subcellular location">
    <subcellularLocation>
        <location evidence="1">Nucleus</location>
    </subcellularLocation>
</comment>
<proteinExistence type="predicted"/>
<dbReference type="CDD" id="cd12148">
    <property type="entry name" value="fungal_TF_MHR"/>
    <property type="match status" value="1"/>
</dbReference>
<dbReference type="PROSITE" id="PS00463">
    <property type="entry name" value="ZN2_CY6_FUNGAL_1"/>
    <property type="match status" value="1"/>
</dbReference>
<dbReference type="RefSeq" id="XP_022458966.1">
    <property type="nucleotide sequence ID" value="XM_022603242.1"/>
</dbReference>
<evidence type="ECO:0000256" key="2">
    <source>
        <dbReference type="ARBA" id="ARBA00023242"/>
    </source>
</evidence>
<dbReference type="GO" id="GO:0008270">
    <property type="term" value="F:zinc ion binding"/>
    <property type="evidence" value="ECO:0007669"/>
    <property type="project" value="InterPro"/>
</dbReference>
<evidence type="ECO:0000256" key="1">
    <source>
        <dbReference type="ARBA" id="ARBA00004123"/>
    </source>
</evidence>